<dbReference type="CDD" id="cd19094">
    <property type="entry name" value="AKR_Tas-like"/>
    <property type="match status" value="1"/>
</dbReference>
<dbReference type="SUPFAM" id="SSF51430">
    <property type="entry name" value="NAD(P)-linked oxidoreductase"/>
    <property type="match status" value="1"/>
</dbReference>
<organism evidence="6 7">
    <name type="scientific">Simiduia aestuariiviva</name>
    <dbReference type="NCBI Taxonomy" id="1510459"/>
    <lineage>
        <taxon>Bacteria</taxon>
        <taxon>Pseudomonadati</taxon>
        <taxon>Pseudomonadota</taxon>
        <taxon>Gammaproteobacteria</taxon>
        <taxon>Cellvibrionales</taxon>
        <taxon>Cellvibrionaceae</taxon>
        <taxon>Simiduia</taxon>
    </lineage>
</organism>
<dbReference type="InterPro" id="IPR023210">
    <property type="entry name" value="NADP_OxRdtase_dom"/>
</dbReference>
<keyword evidence="1" id="KW-0521">NADP</keyword>
<dbReference type="FunFam" id="3.20.20.100:FF:000005">
    <property type="entry name" value="NADP(H)-dependent aldo-keto reductase"/>
    <property type="match status" value="1"/>
</dbReference>
<evidence type="ECO:0000256" key="3">
    <source>
        <dbReference type="ARBA" id="ARBA00038157"/>
    </source>
</evidence>
<dbReference type="Pfam" id="PF00248">
    <property type="entry name" value="Aldo_ket_red"/>
    <property type="match status" value="1"/>
</dbReference>
<dbReference type="Proteomes" id="UP000559987">
    <property type="component" value="Unassembled WGS sequence"/>
</dbReference>
<evidence type="ECO:0000256" key="4">
    <source>
        <dbReference type="ARBA" id="ARBA00070119"/>
    </source>
</evidence>
<reference evidence="6 7" key="1">
    <citation type="submission" date="2020-08" db="EMBL/GenBank/DDBJ databases">
        <title>Genomic Encyclopedia of Type Strains, Phase III (KMG-III): the genomes of soil and plant-associated and newly described type strains.</title>
        <authorList>
            <person name="Whitman W."/>
        </authorList>
    </citation>
    <scope>NUCLEOTIDE SEQUENCE [LARGE SCALE GENOMIC DNA]</scope>
    <source>
        <strain evidence="6 7">CECT 8571</strain>
    </source>
</reference>
<protein>
    <recommendedName>
        <fullName evidence="4">Protein tas</fullName>
    </recommendedName>
</protein>
<sequence length="349" mass="38936">MTMRYKTLGRSDLSVSHICLGTMTYGEQNSQDDAFAQMDYAVSRGINFFDTAELYPVPPKADTQGSTETIVGHWLAATGKRKDIVLATKVAGRGDANSGVGHIRQGPRLSGDHIRRAVEDSLERLQTDYIDLYQVHWPERRTNFFGQLGYQHREDDGVAIEDTLTALQELVDWGMVRHIGISNETPWGVMEYLRLAREHDLPRIASIQNPYNLLNRSFEVGLAEMALREQVDLLAYSPLAFGMLTGKYLRGAKPAGARLTLFDRFVRYDNAEARAATEAYANLAQQHGMSLTQMALAFVNQQVFLGSNIIGATSLEQLKENIDSADITLSEVLLAEIEAIHKRYTVPAP</sequence>
<evidence type="ECO:0000256" key="1">
    <source>
        <dbReference type="ARBA" id="ARBA00022857"/>
    </source>
</evidence>
<accession>A0A839UQC0</accession>
<dbReference type="PANTHER" id="PTHR43364:SF4">
    <property type="entry name" value="NAD(P)-LINKED OXIDOREDUCTASE SUPERFAMILY PROTEIN"/>
    <property type="match status" value="1"/>
</dbReference>
<evidence type="ECO:0000256" key="2">
    <source>
        <dbReference type="ARBA" id="ARBA00023002"/>
    </source>
</evidence>
<dbReference type="GO" id="GO:0016491">
    <property type="term" value="F:oxidoreductase activity"/>
    <property type="evidence" value="ECO:0007669"/>
    <property type="project" value="UniProtKB-KW"/>
</dbReference>
<dbReference type="Gene3D" id="3.20.20.100">
    <property type="entry name" value="NADP-dependent oxidoreductase domain"/>
    <property type="match status" value="1"/>
</dbReference>
<comment type="similarity">
    <text evidence="3">Belongs to the aldo/keto reductase family. Aldo/keto reductase 2 subfamily.</text>
</comment>
<name>A0A839UQC0_9GAMM</name>
<keyword evidence="2" id="KW-0560">Oxidoreductase</keyword>
<dbReference type="InterPro" id="IPR050523">
    <property type="entry name" value="AKR_Detox_Biosynth"/>
</dbReference>
<evidence type="ECO:0000259" key="5">
    <source>
        <dbReference type="Pfam" id="PF00248"/>
    </source>
</evidence>
<dbReference type="InterPro" id="IPR036812">
    <property type="entry name" value="NAD(P)_OxRdtase_dom_sf"/>
</dbReference>
<dbReference type="PANTHER" id="PTHR43364">
    <property type="entry name" value="NADH-SPECIFIC METHYLGLYOXAL REDUCTASE-RELATED"/>
    <property type="match status" value="1"/>
</dbReference>
<proteinExistence type="inferred from homology"/>
<feature type="domain" description="NADP-dependent oxidoreductase" evidence="5">
    <location>
        <begin position="18"/>
        <end position="340"/>
    </location>
</feature>
<dbReference type="EMBL" id="JACHXZ010000003">
    <property type="protein sequence ID" value="MBB3168931.1"/>
    <property type="molecule type" value="Genomic_DNA"/>
</dbReference>
<dbReference type="AlphaFoldDB" id="A0A839UQC0"/>
<dbReference type="NCBIfam" id="NF007912">
    <property type="entry name" value="PRK10625.1"/>
    <property type="match status" value="1"/>
</dbReference>
<gene>
    <name evidence="6" type="ORF">FHS30_002139</name>
</gene>
<comment type="caution">
    <text evidence="6">The sequence shown here is derived from an EMBL/GenBank/DDBJ whole genome shotgun (WGS) entry which is preliminary data.</text>
</comment>
<evidence type="ECO:0000313" key="7">
    <source>
        <dbReference type="Proteomes" id="UP000559987"/>
    </source>
</evidence>
<evidence type="ECO:0000313" key="6">
    <source>
        <dbReference type="EMBL" id="MBB3168931.1"/>
    </source>
</evidence>
<keyword evidence="7" id="KW-1185">Reference proteome</keyword>